<feature type="transmembrane region" description="Helical" evidence="1">
    <location>
        <begin position="57"/>
        <end position="80"/>
    </location>
</feature>
<evidence type="ECO:0000313" key="3">
    <source>
        <dbReference type="Proteomes" id="UP001257060"/>
    </source>
</evidence>
<organism evidence="2 3">
    <name type="scientific">Halogeometricum salsisoli</name>
    <dbReference type="NCBI Taxonomy" id="2950536"/>
    <lineage>
        <taxon>Archaea</taxon>
        <taxon>Methanobacteriati</taxon>
        <taxon>Methanobacteriota</taxon>
        <taxon>Stenosarchaea group</taxon>
        <taxon>Halobacteria</taxon>
        <taxon>Halobacteriales</taxon>
        <taxon>Haloferacaceae</taxon>
        <taxon>Halogeometricum</taxon>
    </lineage>
</organism>
<evidence type="ECO:0000313" key="2">
    <source>
        <dbReference type="EMBL" id="MDS0300564.1"/>
    </source>
</evidence>
<protein>
    <submittedName>
        <fullName evidence="2">DUF1097 domain-containing protein</fullName>
    </submittedName>
</protein>
<accession>A0ABU2GK48</accession>
<dbReference type="RefSeq" id="WP_310925467.1">
    <property type="nucleotide sequence ID" value="NZ_JAMQOP010000004.1"/>
</dbReference>
<name>A0ABU2GK48_9EURY</name>
<reference evidence="2 3" key="1">
    <citation type="submission" date="2022-06" db="EMBL/GenBank/DDBJ databases">
        <title>Halogeometricum sp. a new haloarchaeum isolate from saline soil.</title>
        <authorList>
            <person name="Strakova D."/>
            <person name="Galisteo C."/>
            <person name="Sanchez-Porro C."/>
            <person name="Ventosa A."/>
        </authorList>
    </citation>
    <scope>NUCLEOTIDE SEQUENCE [LARGE SCALE GENOMIC DNA]</scope>
    <source>
        <strain evidence="2 3">S1BR25-6</strain>
    </source>
</reference>
<keyword evidence="1" id="KW-1133">Transmembrane helix</keyword>
<feature type="transmembrane region" description="Helical" evidence="1">
    <location>
        <begin position="12"/>
        <end position="37"/>
    </location>
</feature>
<keyword evidence="1" id="KW-0812">Transmembrane</keyword>
<keyword evidence="1" id="KW-0472">Membrane</keyword>
<proteinExistence type="predicted"/>
<dbReference type="InterPro" id="IPR009476">
    <property type="entry name" value="DUF1097"/>
</dbReference>
<dbReference type="Pfam" id="PF06496">
    <property type="entry name" value="DUF1097"/>
    <property type="match status" value="1"/>
</dbReference>
<sequence>MPEETPRVPLWLAVAITAFVSVPFGTLLGVYSIPVWASFIAWAEYFTFGSSPGQLKWIYGLFPLGAFTMAVFGTVNNYVVDVMGSTTSPRPRCCCSSWSPRRRTCSR</sequence>
<comment type="caution">
    <text evidence="2">The sequence shown here is derived from an EMBL/GenBank/DDBJ whole genome shotgun (WGS) entry which is preliminary data.</text>
</comment>
<dbReference type="EMBL" id="JAMQOP010000004">
    <property type="protein sequence ID" value="MDS0300564.1"/>
    <property type="molecule type" value="Genomic_DNA"/>
</dbReference>
<dbReference type="Proteomes" id="UP001257060">
    <property type="component" value="Unassembled WGS sequence"/>
</dbReference>
<gene>
    <name evidence="2" type="ORF">NDI76_17580</name>
</gene>
<keyword evidence="3" id="KW-1185">Reference proteome</keyword>
<evidence type="ECO:0000256" key="1">
    <source>
        <dbReference type="SAM" id="Phobius"/>
    </source>
</evidence>